<gene>
    <name evidence="2" type="ORF">A9C11_25175</name>
</gene>
<evidence type="ECO:0000256" key="1">
    <source>
        <dbReference type="SAM" id="MobiDB-lite"/>
    </source>
</evidence>
<proteinExistence type="predicted"/>
<dbReference type="RefSeq" id="WP_064584198.1">
    <property type="nucleotide sequence ID" value="NZ_CP015878.1"/>
</dbReference>
<organism evidence="2 3">
    <name type="scientific">Pseudomonas citronellolis</name>
    <dbReference type="NCBI Taxonomy" id="53408"/>
    <lineage>
        <taxon>Bacteria</taxon>
        <taxon>Pseudomonadati</taxon>
        <taxon>Pseudomonadota</taxon>
        <taxon>Gammaproteobacteria</taxon>
        <taxon>Pseudomonadales</taxon>
        <taxon>Pseudomonadaceae</taxon>
        <taxon>Pseudomonas</taxon>
    </lineage>
</organism>
<feature type="compositionally biased region" description="Low complexity" evidence="1">
    <location>
        <begin position="61"/>
        <end position="74"/>
    </location>
</feature>
<feature type="region of interest" description="Disordered" evidence="1">
    <location>
        <begin position="43"/>
        <end position="108"/>
    </location>
</feature>
<accession>A0A1A9KIV5</accession>
<sequence length="108" mass="11169">MVTHFLIGTSQAACGRSDPNVAGSQDVAQVSCKTCRRTNAFTQAQEAAGSAPAAPKPAPAAAPKSKQPARAPAQSGRDAARQAWQARLSALSGKARLPRGNRRAQAYV</sequence>
<dbReference type="AlphaFoldDB" id="A0A1A9KIV5"/>
<dbReference type="EMBL" id="CP015878">
    <property type="protein sequence ID" value="ANI17070.1"/>
    <property type="molecule type" value="Genomic_DNA"/>
</dbReference>
<dbReference type="Proteomes" id="UP000077748">
    <property type="component" value="Chromosome"/>
</dbReference>
<name>A0A1A9KIV5_9PSED</name>
<protein>
    <submittedName>
        <fullName evidence="2">Uncharacterized protein</fullName>
    </submittedName>
</protein>
<evidence type="ECO:0000313" key="3">
    <source>
        <dbReference type="Proteomes" id="UP000077748"/>
    </source>
</evidence>
<evidence type="ECO:0000313" key="2">
    <source>
        <dbReference type="EMBL" id="ANI17070.1"/>
    </source>
</evidence>
<reference evidence="2 3" key="1">
    <citation type="submission" date="2016-05" db="EMBL/GenBank/DDBJ databases">
        <title>Genome Sequence of Pseudomonas citronellolis Strain SJTE-3, an Estrogens and Persistent Organic Pollutants degradation strain.</title>
        <authorList>
            <person name="Liang R."/>
        </authorList>
    </citation>
    <scope>NUCLEOTIDE SEQUENCE [LARGE SCALE GENOMIC DNA]</scope>
    <source>
        <strain evidence="2 3">SJTE-3</strain>
    </source>
</reference>
<feature type="region of interest" description="Disordered" evidence="1">
    <location>
        <begin position="1"/>
        <end position="23"/>
    </location>
</feature>
<feature type="compositionally biased region" description="Low complexity" evidence="1">
    <location>
        <begin position="43"/>
        <end position="53"/>
    </location>
</feature>